<keyword evidence="3" id="KW-1185">Reference proteome</keyword>
<feature type="region of interest" description="Disordered" evidence="1">
    <location>
        <begin position="1"/>
        <end position="73"/>
    </location>
</feature>
<name>A0A834M7G4_RHYFE</name>
<evidence type="ECO:0000313" key="3">
    <source>
        <dbReference type="Proteomes" id="UP000625711"/>
    </source>
</evidence>
<gene>
    <name evidence="2" type="ORF">GWI33_018984</name>
</gene>
<evidence type="ECO:0000256" key="1">
    <source>
        <dbReference type="SAM" id="MobiDB-lite"/>
    </source>
</evidence>
<sequence>MTSSRERGSLLTKSPGHHGKWSLERHEERRAATCTVADGSSSGSRSALRVLEPRGSPGQHCRRRRRLLRPRAE</sequence>
<comment type="caution">
    <text evidence="2">The sequence shown here is derived from an EMBL/GenBank/DDBJ whole genome shotgun (WGS) entry which is preliminary data.</text>
</comment>
<dbReference type="EMBL" id="JAACXV010014383">
    <property type="protein sequence ID" value="KAF7267824.1"/>
    <property type="molecule type" value="Genomic_DNA"/>
</dbReference>
<dbReference type="AlphaFoldDB" id="A0A834M7G4"/>
<protein>
    <submittedName>
        <fullName evidence="2">Uncharacterized protein</fullName>
    </submittedName>
</protein>
<dbReference type="Proteomes" id="UP000625711">
    <property type="component" value="Unassembled WGS sequence"/>
</dbReference>
<organism evidence="2 3">
    <name type="scientific">Rhynchophorus ferrugineus</name>
    <name type="common">Red palm weevil</name>
    <name type="synonym">Curculio ferrugineus</name>
    <dbReference type="NCBI Taxonomy" id="354439"/>
    <lineage>
        <taxon>Eukaryota</taxon>
        <taxon>Metazoa</taxon>
        <taxon>Ecdysozoa</taxon>
        <taxon>Arthropoda</taxon>
        <taxon>Hexapoda</taxon>
        <taxon>Insecta</taxon>
        <taxon>Pterygota</taxon>
        <taxon>Neoptera</taxon>
        <taxon>Endopterygota</taxon>
        <taxon>Coleoptera</taxon>
        <taxon>Polyphaga</taxon>
        <taxon>Cucujiformia</taxon>
        <taxon>Curculionidae</taxon>
        <taxon>Dryophthorinae</taxon>
        <taxon>Rhynchophorus</taxon>
    </lineage>
</organism>
<evidence type="ECO:0000313" key="2">
    <source>
        <dbReference type="EMBL" id="KAF7267824.1"/>
    </source>
</evidence>
<reference evidence="2" key="1">
    <citation type="submission" date="2020-08" db="EMBL/GenBank/DDBJ databases">
        <title>Genome sequencing and assembly of the red palm weevil Rhynchophorus ferrugineus.</title>
        <authorList>
            <person name="Dias G.B."/>
            <person name="Bergman C.M."/>
            <person name="Manee M."/>
        </authorList>
    </citation>
    <scope>NUCLEOTIDE SEQUENCE</scope>
    <source>
        <strain evidence="2">AA-2017</strain>
        <tissue evidence="2">Whole larva</tissue>
    </source>
</reference>
<feature type="compositionally biased region" description="Basic residues" evidence="1">
    <location>
        <begin position="60"/>
        <end position="73"/>
    </location>
</feature>
<feature type="compositionally biased region" description="Basic and acidic residues" evidence="1">
    <location>
        <begin position="21"/>
        <end position="31"/>
    </location>
</feature>
<accession>A0A834M7G4</accession>
<proteinExistence type="predicted"/>